<keyword evidence="3 5" id="KW-0687">Ribonucleoprotein</keyword>
<dbReference type="GO" id="GO:0003735">
    <property type="term" value="F:structural constituent of ribosome"/>
    <property type="evidence" value="ECO:0007669"/>
    <property type="project" value="InterPro"/>
</dbReference>
<protein>
    <recommendedName>
        <fullName evidence="4 5">Large ribosomal subunit protein bL28</fullName>
    </recommendedName>
</protein>
<reference evidence="6 7" key="1">
    <citation type="submission" date="2014-07" db="EMBL/GenBank/DDBJ databases">
        <authorList>
            <person name="McCorrison J."/>
            <person name="Sanka R."/>
            <person name="Torralba M."/>
            <person name="Gillis M."/>
            <person name="Haft D.H."/>
            <person name="Methe B."/>
            <person name="Sutton G."/>
            <person name="Nelson K.E."/>
        </authorList>
    </citation>
    <scope>NUCLEOTIDE SEQUENCE [LARGE SCALE GENOMIC DNA]</scope>
    <source>
        <strain evidence="6 7">DNF00314</strain>
    </source>
</reference>
<dbReference type="RefSeq" id="WP_028257266.1">
    <property type="nucleotide sequence ID" value="NZ_JRNT01000006.1"/>
</dbReference>
<dbReference type="InterPro" id="IPR050096">
    <property type="entry name" value="Bacterial_rp_bL28"/>
</dbReference>
<evidence type="ECO:0000256" key="2">
    <source>
        <dbReference type="ARBA" id="ARBA00022980"/>
    </source>
</evidence>
<dbReference type="InterPro" id="IPR026569">
    <property type="entry name" value="Ribosomal_bL28"/>
</dbReference>
<sequence>MANLCEVCGKSTSSGMNVSHSHIRTRKTWKPNIQRVRAIVDGETKKVNVCTRCLRSNKITRA</sequence>
<keyword evidence="2 5" id="KW-0689">Ribosomal protein</keyword>
<comment type="similarity">
    <text evidence="1 5">Belongs to the bacterial ribosomal protein bL28 family.</text>
</comment>
<proteinExistence type="inferred from homology"/>
<dbReference type="HAMAP" id="MF_00373">
    <property type="entry name" value="Ribosomal_bL28"/>
    <property type="match status" value="1"/>
</dbReference>
<keyword evidence="7" id="KW-1185">Reference proteome</keyword>
<dbReference type="InterPro" id="IPR001383">
    <property type="entry name" value="Ribosomal_bL28_bact-type"/>
</dbReference>
<organism evidence="6 7">
    <name type="scientific">Veillonella montpellierensis DNF00314</name>
    <dbReference type="NCBI Taxonomy" id="1401067"/>
    <lineage>
        <taxon>Bacteria</taxon>
        <taxon>Bacillati</taxon>
        <taxon>Bacillota</taxon>
        <taxon>Negativicutes</taxon>
        <taxon>Veillonellales</taxon>
        <taxon>Veillonellaceae</taxon>
        <taxon>Veillonella</taxon>
    </lineage>
</organism>
<dbReference type="InterPro" id="IPR034704">
    <property type="entry name" value="Ribosomal_bL28/bL31-like_sf"/>
</dbReference>
<evidence type="ECO:0000256" key="5">
    <source>
        <dbReference type="HAMAP-Rule" id="MF_00373"/>
    </source>
</evidence>
<evidence type="ECO:0000313" key="6">
    <source>
        <dbReference type="EMBL" id="KGF47927.1"/>
    </source>
</evidence>
<accession>A0A096BYV1</accession>
<dbReference type="GO" id="GO:0005840">
    <property type="term" value="C:ribosome"/>
    <property type="evidence" value="ECO:0007669"/>
    <property type="project" value="UniProtKB-KW"/>
</dbReference>
<comment type="caution">
    <text evidence="6">The sequence shown here is derived from an EMBL/GenBank/DDBJ whole genome shotgun (WGS) entry which is preliminary data.</text>
</comment>
<dbReference type="EMBL" id="JRNT01000006">
    <property type="protein sequence ID" value="KGF47927.1"/>
    <property type="molecule type" value="Genomic_DNA"/>
</dbReference>
<dbReference type="NCBIfam" id="TIGR00009">
    <property type="entry name" value="L28"/>
    <property type="match status" value="1"/>
</dbReference>
<dbReference type="PANTHER" id="PTHR39080">
    <property type="entry name" value="50S RIBOSOMAL PROTEIN L28"/>
    <property type="match status" value="1"/>
</dbReference>
<evidence type="ECO:0000256" key="1">
    <source>
        <dbReference type="ARBA" id="ARBA00008760"/>
    </source>
</evidence>
<dbReference type="Proteomes" id="UP000029628">
    <property type="component" value="Unassembled WGS sequence"/>
</dbReference>
<evidence type="ECO:0000256" key="4">
    <source>
        <dbReference type="ARBA" id="ARBA00035174"/>
    </source>
</evidence>
<dbReference type="eggNOG" id="COG0227">
    <property type="taxonomic scope" value="Bacteria"/>
</dbReference>
<name>A0A096BYV1_9FIRM</name>
<dbReference type="Gene3D" id="2.30.170.40">
    <property type="entry name" value="Ribosomal protein L28/L24"/>
    <property type="match status" value="1"/>
</dbReference>
<dbReference type="GO" id="GO:1990904">
    <property type="term" value="C:ribonucleoprotein complex"/>
    <property type="evidence" value="ECO:0007669"/>
    <property type="project" value="UniProtKB-KW"/>
</dbReference>
<evidence type="ECO:0000256" key="3">
    <source>
        <dbReference type="ARBA" id="ARBA00023274"/>
    </source>
</evidence>
<gene>
    <name evidence="5" type="primary">rpmB</name>
    <name evidence="6" type="ORF">HMPREF0872_02225</name>
</gene>
<dbReference type="AlphaFoldDB" id="A0A096BYV1"/>
<dbReference type="GO" id="GO:0006412">
    <property type="term" value="P:translation"/>
    <property type="evidence" value="ECO:0007669"/>
    <property type="project" value="UniProtKB-UniRule"/>
</dbReference>
<dbReference type="Pfam" id="PF00830">
    <property type="entry name" value="Ribosomal_L28"/>
    <property type="match status" value="1"/>
</dbReference>
<evidence type="ECO:0000313" key="7">
    <source>
        <dbReference type="Proteomes" id="UP000029628"/>
    </source>
</evidence>
<dbReference type="SUPFAM" id="SSF143800">
    <property type="entry name" value="L28p-like"/>
    <property type="match status" value="1"/>
</dbReference>
<dbReference type="PANTHER" id="PTHR39080:SF1">
    <property type="entry name" value="LARGE RIBOSOMAL SUBUNIT PROTEIN BL28A"/>
    <property type="match status" value="1"/>
</dbReference>
<dbReference type="InterPro" id="IPR037147">
    <property type="entry name" value="Ribosomal_bL28_sf"/>
</dbReference>